<dbReference type="InterPro" id="IPR005467">
    <property type="entry name" value="His_kinase_dom"/>
</dbReference>
<dbReference type="InterPro" id="IPR004358">
    <property type="entry name" value="Sig_transdc_His_kin-like_C"/>
</dbReference>
<dbReference type="CDD" id="cd17546">
    <property type="entry name" value="REC_hyHK_CKI1_RcsC-like"/>
    <property type="match status" value="1"/>
</dbReference>
<dbReference type="CDD" id="cd00082">
    <property type="entry name" value="HisKA"/>
    <property type="match status" value="1"/>
</dbReference>
<dbReference type="InterPro" id="IPR036890">
    <property type="entry name" value="HATPase_C_sf"/>
</dbReference>
<evidence type="ECO:0000256" key="1">
    <source>
        <dbReference type="ARBA" id="ARBA00000085"/>
    </source>
</evidence>
<feature type="coiled-coil region" evidence="10">
    <location>
        <begin position="134"/>
        <end position="168"/>
    </location>
</feature>
<evidence type="ECO:0000256" key="2">
    <source>
        <dbReference type="ARBA" id="ARBA00012438"/>
    </source>
</evidence>
<dbReference type="RefSeq" id="WP_213655845.1">
    <property type="nucleotide sequence ID" value="NZ_BOSL01000012.1"/>
</dbReference>
<keyword evidence="8" id="KW-0902">Two-component regulatory system</keyword>
<dbReference type="PROSITE" id="PS50109">
    <property type="entry name" value="HIS_KIN"/>
    <property type="match status" value="1"/>
</dbReference>
<dbReference type="InterPro" id="IPR011006">
    <property type="entry name" value="CheY-like_superfamily"/>
</dbReference>
<dbReference type="SMART" id="SM00448">
    <property type="entry name" value="REC"/>
    <property type="match status" value="2"/>
</dbReference>
<evidence type="ECO:0000256" key="3">
    <source>
        <dbReference type="ARBA" id="ARBA00022553"/>
    </source>
</evidence>
<feature type="modified residue" description="4-aspartylphosphate" evidence="9">
    <location>
        <position position="57"/>
    </location>
</feature>
<dbReference type="PROSITE" id="PS50110">
    <property type="entry name" value="RESPONSE_REGULATORY"/>
    <property type="match status" value="2"/>
</dbReference>
<evidence type="ECO:0000256" key="7">
    <source>
        <dbReference type="ARBA" id="ARBA00022840"/>
    </source>
</evidence>
<dbReference type="InterPro" id="IPR003594">
    <property type="entry name" value="HATPase_dom"/>
</dbReference>
<feature type="modified residue" description="4-aspartylphosphate" evidence="9">
    <location>
        <position position="471"/>
    </location>
</feature>
<comment type="catalytic activity">
    <reaction evidence="1">
        <text>ATP + protein L-histidine = ADP + protein N-phospho-L-histidine.</text>
        <dbReference type="EC" id="2.7.13.3"/>
    </reaction>
</comment>
<dbReference type="CDD" id="cd16922">
    <property type="entry name" value="HATPase_EvgS-ArcB-TorS-like"/>
    <property type="match status" value="1"/>
</dbReference>
<keyword evidence="14" id="KW-1185">Reference proteome</keyword>
<proteinExistence type="predicted"/>
<accession>A0ABQ4MF23</accession>
<dbReference type="Proteomes" id="UP000679992">
    <property type="component" value="Unassembled WGS sequence"/>
</dbReference>
<dbReference type="EMBL" id="BOSL01000012">
    <property type="protein sequence ID" value="GIP54602.1"/>
    <property type="molecule type" value="Genomic_DNA"/>
</dbReference>
<dbReference type="SMART" id="SM00387">
    <property type="entry name" value="HATPase_c"/>
    <property type="match status" value="1"/>
</dbReference>
<dbReference type="EC" id="2.7.13.3" evidence="2"/>
<keyword evidence="5" id="KW-0547">Nucleotide-binding</keyword>
<dbReference type="InterPro" id="IPR036097">
    <property type="entry name" value="HisK_dim/P_sf"/>
</dbReference>
<reference evidence="13 14" key="1">
    <citation type="submission" date="2021-03" db="EMBL/GenBank/DDBJ databases">
        <title>Antimicrobial resistance genes in bacteria isolated from Japanese honey, and their potential for conferring macrolide and lincosamide resistance in the American foulbrood pathogen Paenibacillus larvae.</title>
        <authorList>
            <person name="Okamoto M."/>
            <person name="Kumagai M."/>
            <person name="Kanamori H."/>
            <person name="Takamatsu D."/>
        </authorList>
    </citation>
    <scope>NUCLEOTIDE SEQUENCE [LARGE SCALE GENOMIC DNA]</scope>
    <source>
        <strain evidence="13 14">J42TS3</strain>
    </source>
</reference>
<evidence type="ECO:0000259" key="11">
    <source>
        <dbReference type="PROSITE" id="PS50109"/>
    </source>
</evidence>
<evidence type="ECO:0000256" key="4">
    <source>
        <dbReference type="ARBA" id="ARBA00022679"/>
    </source>
</evidence>
<feature type="domain" description="Histidine kinase" evidence="11">
    <location>
        <begin position="175"/>
        <end position="396"/>
    </location>
</feature>
<dbReference type="Pfam" id="PF00512">
    <property type="entry name" value="HisKA"/>
    <property type="match status" value="1"/>
</dbReference>
<dbReference type="SUPFAM" id="SSF55874">
    <property type="entry name" value="ATPase domain of HSP90 chaperone/DNA topoisomerase II/histidine kinase"/>
    <property type="match status" value="1"/>
</dbReference>
<comment type="caution">
    <text evidence="13">The sequence shown here is derived from an EMBL/GenBank/DDBJ whole genome shotgun (WGS) entry which is preliminary data.</text>
</comment>
<sequence>MGAQEPIHILLVDDRPENLMALEAVLESEQYHLIKATSGEEALRFLLKDDFAVIVLDVQMPGLDGIETAKLIKARDKTKDIPIIFISANSKEAEHLFAGYSAGAIDYMVKPFIPQILRSKIEGFVDMYLTNQRLKTQSMLLQQKTLELERANEELVRAKEAAEIAAKAKTEFLAMMSHEIRTPMNGVIGMIDLLMETELQDEQKEYAEIIRGSADTLVTIINDILDFTKMESGKMELEESPFELRATIQEVSSLFSLDASRKGLEFVSFVDERIPALLYGDMGRLRQVLINLIANAMKFTEQGGIYLVVSSREMDDGKFMLEFTVKDTGIGISPEKVDRLFKPFSQLDSSMTRKYGGTGLGLAICQTLVHMMGGTIRVEPLEEEGATFVFTICVSMYEDDTEEMACTAQEISFVGDPEHRERVLVVDDHPVNQRLMVSMLRKLGYETEIAEDGVQAVDLALSHGYDFIFMDLQMPVMDGLEATKRIRELQKPGRKPKIIAMTADVMDGIKSKCLQAGMDDYVSKPLKLSTIKTILSKYSNSFIAESSIR</sequence>
<dbReference type="SUPFAM" id="SSF52172">
    <property type="entry name" value="CheY-like"/>
    <property type="match status" value="2"/>
</dbReference>
<dbReference type="InterPro" id="IPR001789">
    <property type="entry name" value="Sig_transdc_resp-reg_receiver"/>
</dbReference>
<dbReference type="PANTHER" id="PTHR45339">
    <property type="entry name" value="HYBRID SIGNAL TRANSDUCTION HISTIDINE KINASE J"/>
    <property type="match status" value="1"/>
</dbReference>
<dbReference type="PANTHER" id="PTHR45339:SF1">
    <property type="entry name" value="HYBRID SIGNAL TRANSDUCTION HISTIDINE KINASE J"/>
    <property type="match status" value="1"/>
</dbReference>
<dbReference type="Pfam" id="PF00072">
    <property type="entry name" value="Response_reg"/>
    <property type="match status" value="2"/>
</dbReference>
<evidence type="ECO:0000256" key="9">
    <source>
        <dbReference type="PROSITE-ProRule" id="PRU00169"/>
    </source>
</evidence>
<evidence type="ECO:0000256" key="5">
    <source>
        <dbReference type="ARBA" id="ARBA00022741"/>
    </source>
</evidence>
<keyword evidence="7" id="KW-0067">ATP-binding</keyword>
<evidence type="ECO:0000313" key="13">
    <source>
        <dbReference type="EMBL" id="GIP54602.1"/>
    </source>
</evidence>
<feature type="domain" description="Response regulatory" evidence="12">
    <location>
        <begin position="8"/>
        <end position="125"/>
    </location>
</feature>
<evidence type="ECO:0000256" key="10">
    <source>
        <dbReference type="SAM" id="Coils"/>
    </source>
</evidence>
<dbReference type="SMART" id="SM00388">
    <property type="entry name" value="HisKA"/>
    <property type="match status" value="1"/>
</dbReference>
<feature type="domain" description="Response regulatory" evidence="12">
    <location>
        <begin position="422"/>
        <end position="539"/>
    </location>
</feature>
<organism evidence="13 14">
    <name type="scientific">Paenibacillus vini</name>
    <dbReference type="NCBI Taxonomy" id="1476024"/>
    <lineage>
        <taxon>Bacteria</taxon>
        <taxon>Bacillati</taxon>
        <taxon>Bacillota</taxon>
        <taxon>Bacilli</taxon>
        <taxon>Bacillales</taxon>
        <taxon>Paenibacillaceae</taxon>
        <taxon>Paenibacillus</taxon>
    </lineage>
</organism>
<keyword evidence="3 9" id="KW-0597">Phosphoprotein</keyword>
<keyword evidence="6" id="KW-0418">Kinase</keyword>
<keyword evidence="10" id="KW-0175">Coiled coil</keyword>
<keyword evidence="4" id="KW-0808">Transferase</keyword>
<gene>
    <name evidence="13" type="ORF">J42TS3_36370</name>
</gene>
<dbReference type="InterPro" id="IPR003661">
    <property type="entry name" value="HisK_dim/P_dom"/>
</dbReference>
<dbReference type="Gene3D" id="1.10.287.130">
    <property type="match status" value="1"/>
</dbReference>
<protein>
    <recommendedName>
        <fullName evidence="2">histidine kinase</fullName>
        <ecNumber evidence="2">2.7.13.3</ecNumber>
    </recommendedName>
</protein>
<name>A0ABQ4MF23_9BACL</name>
<dbReference type="Gene3D" id="3.40.50.2300">
    <property type="match status" value="2"/>
</dbReference>
<evidence type="ECO:0000313" key="14">
    <source>
        <dbReference type="Proteomes" id="UP000679992"/>
    </source>
</evidence>
<evidence type="ECO:0000259" key="12">
    <source>
        <dbReference type="PROSITE" id="PS50110"/>
    </source>
</evidence>
<dbReference type="Pfam" id="PF02518">
    <property type="entry name" value="HATPase_c"/>
    <property type="match status" value="1"/>
</dbReference>
<dbReference type="SUPFAM" id="SSF47384">
    <property type="entry name" value="Homodimeric domain of signal transducing histidine kinase"/>
    <property type="match status" value="1"/>
</dbReference>
<dbReference type="PRINTS" id="PR00344">
    <property type="entry name" value="BCTRLSENSOR"/>
</dbReference>
<evidence type="ECO:0000256" key="6">
    <source>
        <dbReference type="ARBA" id="ARBA00022777"/>
    </source>
</evidence>
<evidence type="ECO:0000256" key="8">
    <source>
        <dbReference type="ARBA" id="ARBA00023012"/>
    </source>
</evidence>
<dbReference type="Gene3D" id="3.30.565.10">
    <property type="entry name" value="Histidine kinase-like ATPase, C-terminal domain"/>
    <property type="match status" value="1"/>
</dbReference>